<dbReference type="GO" id="GO:0003700">
    <property type="term" value="F:DNA-binding transcription factor activity"/>
    <property type="evidence" value="ECO:0007669"/>
    <property type="project" value="InterPro"/>
</dbReference>
<keyword evidence="4" id="KW-1185">Reference proteome</keyword>
<dbReference type="Proteomes" id="UP000240653">
    <property type="component" value="Unassembled WGS sequence"/>
</dbReference>
<comment type="caution">
    <text evidence="3">The sequence shown here is derived from an EMBL/GenBank/DDBJ whole genome shotgun (WGS) entry which is preliminary data.</text>
</comment>
<feature type="domain" description="HTH araC/xylS-type" evidence="2">
    <location>
        <begin position="1"/>
        <end position="69"/>
    </location>
</feature>
<name>A0A2P7SK29_9HYPH</name>
<accession>A0A2P7SK29</accession>
<dbReference type="AlphaFoldDB" id="A0A2P7SK29"/>
<dbReference type="InterPro" id="IPR018060">
    <property type="entry name" value="HTH_AraC"/>
</dbReference>
<organism evidence="3 4">
    <name type="scientific">Pseudaminobacter soli</name>
    <name type="common">ex Li et al. 2025</name>
    <dbReference type="NCBI Taxonomy" id="1295366"/>
    <lineage>
        <taxon>Bacteria</taxon>
        <taxon>Pseudomonadati</taxon>
        <taxon>Pseudomonadota</taxon>
        <taxon>Alphaproteobacteria</taxon>
        <taxon>Hyphomicrobiales</taxon>
        <taxon>Phyllobacteriaceae</taxon>
        <taxon>Pseudaminobacter</taxon>
    </lineage>
</organism>
<gene>
    <name evidence="3" type="ORF">C7I85_03645</name>
</gene>
<evidence type="ECO:0000256" key="1">
    <source>
        <dbReference type="SAM" id="MobiDB-lite"/>
    </source>
</evidence>
<reference evidence="3 4" key="1">
    <citation type="submission" date="2018-03" db="EMBL/GenBank/DDBJ databases">
        <title>The draft genome of Mesorhizobium soli JCM 19897.</title>
        <authorList>
            <person name="Li L."/>
            <person name="Liu L."/>
            <person name="Liang L."/>
            <person name="Wang T."/>
            <person name="Zhang X."/>
        </authorList>
    </citation>
    <scope>NUCLEOTIDE SEQUENCE [LARGE SCALE GENOMIC DNA]</scope>
    <source>
        <strain evidence="3 4">JCM 19897</strain>
    </source>
</reference>
<evidence type="ECO:0000313" key="4">
    <source>
        <dbReference type="Proteomes" id="UP000240653"/>
    </source>
</evidence>
<evidence type="ECO:0000259" key="2">
    <source>
        <dbReference type="PROSITE" id="PS01124"/>
    </source>
</evidence>
<dbReference type="Gene3D" id="1.10.10.60">
    <property type="entry name" value="Homeodomain-like"/>
    <property type="match status" value="1"/>
</dbReference>
<feature type="region of interest" description="Disordered" evidence="1">
    <location>
        <begin position="47"/>
        <end position="75"/>
    </location>
</feature>
<dbReference type="GO" id="GO:0043565">
    <property type="term" value="F:sequence-specific DNA binding"/>
    <property type="evidence" value="ECO:0007669"/>
    <property type="project" value="InterPro"/>
</dbReference>
<proteinExistence type="predicted"/>
<dbReference type="EMBL" id="PXYL01000002">
    <property type="protein sequence ID" value="PSJ62711.1"/>
    <property type="molecule type" value="Genomic_DNA"/>
</dbReference>
<sequence length="75" mass="8256">MSRAETGLSLAKAIEDLRLEATRFMLEHGRLSIEEIARETGFGEIVSESGELHPYPRRHAPSPSNASAGDHLTVR</sequence>
<evidence type="ECO:0000313" key="3">
    <source>
        <dbReference type="EMBL" id="PSJ62711.1"/>
    </source>
</evidence>
<protein>
    <recommendedName>
        <fullName evidence="2">HTH araC/xylS-type domain-containing protein</fullName>
    </recommendedName>
</protein>
<dbReference type="PROSITE" id="PS01124">
    <property type="entry name" value="HTH_ARAC_FAMILY_2"/>
    <property type="match status" value="1"/>
</dbReference>